<accession>A0ABW2Y9X3</accession>
<evidence type="ECO:0000313" key="1">
    <source>
        <dbReference type="EMBL" id="MFD0704882.1"/>
    </source>
</evidence>
<evidence type="ECO:0000313" key="2">
    <source>
        <dbReference type="Proteomes" id="UP001597036"/>
    </source>
</evidence>
<gene>
    <name evidence="1" type="ORF">ACFQY8_03865</name>
</gene>
<sequence>MSTTIDVYPTTDYLPLVEETRSRTQELYQNLLNRYGIDSTVEVKAFYLSKTRDEEVQYVNPLTRWEVGMNLGFAYLINGQWRASSWPSLWSRDLVNQFDVDDYEQSHGEYGYPASQLGKVAPLSSDDFGIPLTAEELSLINAQNHSWYEYRNLGGPAASSTGYGFVVAALAEETRGYIASDDGAFDFNHSGETAEQFLTWWGDEQMLFYGKESFQ</sequence>
<organism evidence="1 2">
    <name type="scientific">Alloscardovia venturai</name>
    <dbReference type="NCBI Taxonomy" id="1769421"/>
    <lineage>
        <taxon>Bacteria</taxon>
        <taxon>Bacillati</taxon>
        <taxon>Actinomycetota</taxon>
        <taxon>Actinomycetes</taxon>
        <taxon>Bifidobacteriales</taxon>
        <taxon>Bifidobacteriaceae</taxon>
        <taxon>Alloscardovia</taxon>
    </lineage>
</organism>
<comment type="caution">
    <text evidence="1">The sequence shown here is derived from an EMBL/GenBank/DDBJ whole genome shotgun (WGS) entry which is preliminary data.</text>
</comment>
<keyword evidence="2" id="KW-1185">Reference proteome</keyword>
<dbReference type="RefSeq" id="WP_377938590.1">
    <property type="nucleotide sequence ID" value="NZ_JBHTHQ010000021.1"/>
</dbReference>
<name>A0ABW2Y9X3_9BIFI</name>
<protein>
    <submittedName>
        <fullName evidence="1">Uncharacterized protein</fullName>
    </submittedName>
</protein>
<dbReference type="Proteomes" id="UP001597036">
    <property type="component" value="Unassembled WGS sequence"/>
</dbReference>
<dbReference type="EMBL" id="JBHTHQ010000021">
    <property type="protein sequence ID" value="MFD0704882.1"/>
    <property type="molecule type" value="Genomic_DNA"/>
</dbReference>
<proteinExistence type="predicted"/>
<reference evidence="2" key="1">
    <citation type="journal article" date="2019" name="Int. J. Syst. Evol. Microbiol.">
        <title>The Global Catalogue of Microorganisms (GCM) 10K type strain sequencing project: providing services to taxonomists for standard genome sequencing and annotation.</title>
        <authorList>
            <consortium name="The Broad Institute Genomics Platform"/>
            <consortium name="The Broad Institute Genome Sequencing Center for Infectious Disease"/>
            <person name="Wu L."/>
            <person name="Ma J."/>
        </authorList>
    </citation>
    <scope>NUCLEOTIDE SEQUENCE [LARGE SCALE GENOMIC DNA]</scope>
    <source>
        <strain evidence="2">CCM 8604</strain>
    </source>
</reference>